<sequence>MGTRCDAYDEAGMNMKNCAFLTGLRGLQQRKFIQQEHTAVSEPDPPIRAFEAFNKKNSFNKNIQPSTNPIFCQQMDRVDRVRSMNQATLHPDDGHVERRGTCPLAGSFAAKWHRRINGYDSRPSEPGDSPSNGVTILWLWPAHVLSKSPSTSKDMQASQQKTLVEARLFSIFLFSDPTSMVPKTPYTSFSDVVGIEDFSTAVSPDTYHTRSSNVRLQQGGEALTKKYSFFLFHPYTVMAENPSSFLRQRTATLPFSPLLGDGREPSSFLRQRTATIFLHPAENRNTSFFTTPRFLILPSFEVFCLSDRLQQGGEALTKKYSFFLFHPYTVMAENPSSFLRQRTATLPFSPLLGDGREPSSFLRQRTATIFLHPAENRNTSFFTTPRRLMYLLPFASSSGGLDEGVDASDLNSLGAASDPVTFGLVGSGLLHPSKLQTRAMGNVLPNAEFAEVDRFKTELPAIRPYLGVLDPAFYTPSNLKLQAVERLQAVPAQFVRIFIWGSRHGARTLLRIIGDDIFIDNNLLSFVFIRDSLLWCRWQNFATSQLHLSESAIVVSGDSSADSESPPRFTCSICDAMSGSDSSSSGKYRSSSELQSIGNTIIQALGASLLTYSSFTGILGTTEMTRHTSVGRGFTSPSSSISPILSPDIKSASLMGCLTLGLLLEEFWFSRLREASLAEVLLRSRCLYLGQSFQFSELGKLGLTEIQAPFSSEKELDLQAVGPRKTSLVPQ</sequence>
<keyword evidence="2" id="KW-1185">Reference proteome</keyword>
<accession>A0ABD0VYW5</accession>
<comment type="caution">
    <text evidence="1">The sequence shown here is derived from an EMBL/GenBank/DDBJ whole genome shotgun (WGS) entry which is preliminary data.</text>
</comment>
<protein>
    <submittedName>
        <fullName evidence="1">Uncharacterized protein</fullName>
    </submittedName>
</protein>
<organism evidence="1 2">
    <name type="scientific">Dendrobium thyrsiflorum</name>
    <name type="common">Pinecone-like raceme dendrobium</name>
    <name type="synonym">Orchid</name>
    <dbReference type="NCBI Taxonomy" id="117978"/>
    <lineage>
        <taxon>Eukaryota</taxon>
        <taxon>Viridiplantae</taxon>
        <taxon>Streptophyta</taxon>
        <taxon>Embryophyta</taxon>
        <taxon>Tracheophyta</taxon>
        <taxon>Spermatophyta</taxon>
        <taxon>Magnoliopsida</taxon>
        <taxon>Liliopsida</taxon>
        <taxon>Asparagales</taxon>
        <taxon>Orchidaceae</taxon>
        <taxon>Epidendroideae</taxon>
        <taxon>Malaxideae</taxon>
        <taxon>Dendrobiinae</taxon>
        <taxon>Dendrobium</taxon>
    </lineage>
</organism>
<dbReference type="Proteomes" id="UP001552299">
    <property type="component" value="Unassembled WGS sequence"/>
</dbReference>
<proteinExistence type="predicted"/>
<name>A0ABD0VYW5_DENTH</name>
<evidence type="ECO:0000313" key="2">
    <source>
        <dbReference type="Proteomes" id="UP001552299"/>
    </source>
</evidence>
<reference evidence="1 2" key="1">
    <citation type="journal article" date="2024" name="Plant Biotechnol. J.">
        <title>Dendrobium thyrsiflorum genome and its molecular insights into genes involved in important horticultural traits.</title>
        <authorList>
            <person name="Chen B."/>
            <person name="Wang J.Y."/>
            <person name="Zheng P.J."/>
            <person name="Li K.L."/>
            <person name="Liang Y.M."/>
            <person name="Chen X.F."/>
            <person name="Zhang C."/>
            <person name="Zhao X."/>
            <person name="He X."/>
            <person name="Zhang G.Q."/>
            <person name="Liu Z.J."/>
            <person name="Xu Q."/>
        </authorList>
    </citation>
    <scope>NUCLEOTIDE SEQUENCE [LARGE SCALE GENOMIC DNA]</scope>
    <source>
        <strain evidence="1">GZMU011</strain>
    </source>
</reference>
<dbReference type="EMBL" id="JANQDX010000002">
    <property type="protein sequence ID" value="KAL0927491.1"/>
    <property type="molecule type" value="Genomic_DNA"/>
</dbReference>
<gene>
    <name evidence="1" type="ORF">M5K25_001665</name>
</gene>
<evidence type="ECO:0000313" key="1">
    <source>
        <dbReference type="EMBL" id="KAL0927491.1"/>
    </source>
</evidence>
<dbReference type="AlphaFoldDB" id="A0ABD0VYW5"/>